<feature type="domain" description="HTH tetR-type" evidence="5">
    <location>
        <begin position="16"/>
        <end position="75"/>
    </location>
</feature>
<dbReference type="EMBL" id="ARYH01000001">
    <property type="protein sequence ID" value="KCZ84930.1"/>
    <property type="molecule type" value="Genomic_DNA"/>
</dbReference>
<dbReference type="InterPro" id="IPR049445">
    <property type="entry name" value="TetR_SbtR-like_C"/>
</dbReference>
<dbReference type="InterPro" id="IPR001647">
    <property type="entry name" value="HTH_TetR"/>
</dbReference>
<evidence type="ECO:0000313" key="7">
    <source>
        <dbReference type="Proteomes" id="UP000027446"/>
    </source>
</evidence>
<dbReference type="Gene3D" id="1.10.357.10">
    <property type="entry name" value="Tetracycline Repressor, domain 2"/>
    <property type="match status" value="1"/>
</dbReference>
<evidence type="ECO:0000256" key="3">
    <source>
        <dbReference type="ARBA" id="ARBA00023163"/>
    </source>
</evidence>
<dbReference type="OrthoDB" id="9795011at2"/>
<evidence type="ECO:0000313" key="6">
    <source>
        <dbReference type="EMBL" id="KCZ84930.1"/>
    </source>
</evidence>
<accession>A0A069E3X5</accession>
<dbReference type="InterPro" id="IPR036271">
    <property type="entry name" value="Tet_transcr_reg_TetR-rel_C_sf"/>
</dbReference>
<keyword evidence="3" id="KW-0804">Transcription</keyword>
<gene>
    <name evidence="6" type="ORF">HAD_04585</name>
</gene>
<dbReference type="GO" id="GO:0003700">
    <property type="term" value="F:DNA-binding transcription factor activity"/>
    <property type="evidence" value="ECO:0007669"/>
    <property type="project" value="TreeGrafter"/>
</dbReference>
<evidence type="ECO:0000256" key="4">
    <source>
        <dbReference type="PROSITE-ProRule" id="PRU00335"/>
    </source>
</evidence>
<dbReference type="InterPro" id="IPR009057">
    <property type="entry name" value="Homeodomain-like_sf"/>
</dbReference>
<reference evidence="6 7" key="1">
    <citation type="journal article" date="2014" name="Antonie Van Leeuwenhoek">
        <title>Hyphomonas beringensis sp. nov. and Hyphomonas chukchiensis sp. nov., isolated from surface seawater of the Bering Sea and Chukchi Sea.</title>
        <authorList>
            <person name="Li C."/>
            <person name="Lai Q."/>
            <person name="Li G."/>
            <person name="Dong C."/>
            <person name="Wang J."/>
            <person name="Liao Y."/>
            <person name="Shao Z."/>
        </authorList>
    </citation>
    <scope>NUCLEOTIDE SEQUENCE [LARGE SCALE GENOMIC DNA]</scope>
    <source>
        <strain evidence="6 7">MHS-3</strain>
    </source>
</reference>
<feature type="DNA-binding region" description="H-T-H motif" evidence="4">
    <location>
        <begin position="38"/>
        <end position="57"/>
    </location>
</feature>
<dbReference type="GO" id="GO:0000976">
    <property type="term" value="F:transcription cis-regulatory region binding"/>
    <property type="evidence" value="ECO:0007669"/>
    <property type="project" value="TreeGrafter"/>
</dbReference>
<dbReference type="SUPFAM" id="SSF46689">
    <property type="entry name" value="Homeodomain-like"/>
    <property type="match status" value="1"/>
</dbReference>
<evidence type="ECO:0000259" key="5">
    <source>
        <dbReference type="PROSITE" id="PS50977"/>
    </source>
</evidence>
<proteinExistence type="predicted"/>
<keyword evidence="1" id="KW-0805">Transcription regulation</keyword>
<dbReference type="Pfam" id="PF00440">
    <property type="entry name" value="TetR_N"/>
    <property type="match status" value="1"/>
</dbReference>
<protein>
    <submittedName>
        <fullName evidence="6">TetR family transcriptional regulator</fullName>
    </submittedName>
</protein>
<dbReference type="PROSITE" id="PS50977">
    <property type="entry name" value="HTH_TETR_2"/>
    <property type="match status" value="1"/>
</dbReference>
<evidence type="ECO:0000256" key="2">
    <source>
        <dbReference type="ARBA" id="ARBA00023125"/>
    </source>
</evidence>
<dbReference type="Pfam" id="PF21597">
    <property type="entry name" value="TetR_C_43"/>
    <property type="match status" value="1"/>
</dbReference>
<dbReference type="STRING" id="1280949.HAD_04585"/>
<dbReference type="PANTHER" id="PTHR30055">
    <property type="entry name" value="HTH-TYPE TRANSCRIPTIONAL REGULATOR RUTR"/>
    <property type="match status" value="1"/>
</dbReference>
<name>A0A069E3X5_9PROT</name>
<dbReference type="PANTHER" id="PTHR30055:SF234">
    <property type="entry name" value="HTH-TYPE TRANSCRIPTIONAL REGULATOR BETI"/>
    <property type="match status" value="1"/>
</dbReference>
<dbReference type="Proteomes" id="UP000027446">
    <property type="component" value="Unassembled WGS sequence"/>
</dbReference>
<dbReference type="PRINTS" id="PR00455">
    <property type="entry name" value="HTHTETR"/>
</dbReference>
<dbReference type="PATRIC" id="fig|1280949.3.peg.935"/>
<comment type="caution">
    <text evidence="6">The sequence shown here is derived from an EMBL/GenBank/DDBJ whole genome shotgun (WGS) entry which is preliminary data.</text>
</comment>
<sequence length="193" mass="20818">MTETKTGQKRLRADAERNRQRLLQAAKEVFARDGASASLEEIARTAGVGIGTLYRHFPSRDTLVEDVYRNAVVQLGEAAGQLAETHAPLDAIREWLLLFVDYISTKRIMTEAITALGGSADTLYAGTGDIMRNALADLVRRAEAAGDIRPVADPFDLLRAVAGVLYVSPAADPQAESGARNVIDLLIAGLRKT</sequence>
<keyword evidence="7" id="KW-1185">Reference proteome</keyword>
<keyword evidence="2 4" id="KW-0238">DNA-binding</keyword>
<dbReference type="SUPFAM" id="SSF48498">
    <property type="entry name" value="Tetracyclin repressor-like, C-terminal domain"/>
    <property type="match status" value="1"/>
</dbReference>
<dbReference type="AlphaFoldDB" id="A0A069E3X5"/>
<dbReference type="InterPro" id="IPR050109">
    <property type="entry name" value="HTH-type_TetR-like_transc_reg"/>
</dbReference>
<organism evidence="6 7">
    <name type="scientific">Hyphomonas adhaerens MHS-3</name>
    <dbReference type="NCBI Taxonomy" id="1280949"/>
    <lineage>
        <taxon>Bacteria</taxon>
        <taxon>Pseudomonadati</taxon>
        <taxon>Pseudomonadota</taxon>
        <taxon>Alphaproteobacteria</taxon>
        <taxon>Hyphomonadales</taxon>
        <taxon>Hyphomonadaceae</taxon>
        <taxon>Hyphomonas</taxon>
    </lineage>
</organism>
<dbReference type="eggNOG" id="COG1309">
    <property type="taxonomic scope" value="Bacteria"/>
</dbReference>
<dbReference type="RefSeq" id="WP_035569680.1">
    <property type="nucleotide sequence ID" value="NZ_ARYH01000001.1"/>
</dbReference>
<evidence type="ECO:0000256" key="1">
    <source>
        <dbReference type="ARBA" id="ARBA00023015"/>
    </source>
</evidence>